<keyword evidence="1" id="KW-0472">Membrane</keyword>
<evidence type="ECO:0000256" key="1">
    <source>
        <dbReference type="SAM" id="Phobius"/>
    </source>
</evidence>
<feature type="transmembrane region" description="Helical" evidence="1">
    <location>
        <begin position="41"/>
        <end position="60"/>
    </location>
</feature>
<name>A0A1F5JLW2_9BACT</name>
<keyword evidence="1" id="KW-1133">Transmembrane helix</keyword>
<protein>
    <submittedName>
        <fullName evidence="2">Uncharacterized protein</fullName>
    </submittedName>
</protein>
<accession>A0A1F5JLW2</accession>
<dbReference type="EMBL" id="MFCP01000004">
    <property type="protein sequence ID" value="OGE29589.1"/>
    <property type="molecule type" value="Genomic_DNA"/>
</dbReference>
<organism evidence="2 3">
    <name type="scientific">Candidatus Daviesbacteria bacterium RIFCSPHIGHO2_01_FULL_40_11</name>
    <dbReference type="NCBI Taxonomy" id="1797762"/>
    <lineage>
        <taxon>Bacteria</taxon>
        <taxon>Candidatus Daviesiibacteriota</taxon>
    </lineage>
</organism>
<dbReference type="AlphaFoldDB" id="A0A1F5JLW2"/>
<feature type="transmembrane region" description="Helical" evidence="1">
    <location>
        <begin position="12"/>
        <end position="29"/>
    </location>
</feature>
<sequence length="69" mass="7957">MSKDKLISTITIVYFMIGFVFSVAFALYYRWPFLSFLSPGFYSVILTWPFQVIGFTRDLLTYGLAGKPI</sequence>
<evidence type="ECO:0000313" key="2">
    <source>
        <dbReference type="EMBL" id="OGE29589.1"/>
    </source>
</evidence>
<dbReference type="Proteomes" id="UP000177555">
    <property type="component" value="Unassembled WGS sequence"/>
</dbReference>
<reference evidence="2 3" key="1">
    <citation type="journal article" date="2016" name="Nat. Commun.">
        <title>Thousands of microbial genomes shed light on interconnected biogeochemical processes in an aquifer system.</title>
        <authorList>
            <person name="Anantharaman K."/>
            <person name="Brown C.T."/>
            <person name="Hug L.A."/>
            <person name="Sharon I."/>
            <person name="Castelle C.J."/>
            <person name="Probst A.J."/>
            <person name="Thomas B.C."/>
            <person name="Singh A."/>
            <person name="Wilkins M.J."/>
            <person name="Karaoz U."/>
            <person name="Brodie E.L."/>
            <person name="Williams K.H."/>
            <person name="Hubbard S.S."/>
            <person name="Banfield J.F."/>
        </authorList>
    </citation>
    <scope>NUCLEOTIDE SEQUENCE [LARGE SCALE GENOMIC DNA]</scope>
</reference>
<gene>
    <name evidence="2" type="ORF">A2867_00305</name>
</gene>
<proteinExistence type="predicted"/>
<comment type="caution">
    <text evidence="2">The sequence shown here is derived from an EMBL/GenBank/DDBJ whole genome shotgun (WGS) entry which is preliminary data.</text>
</comment>
<evidence type="ECO:0000313" key="3">
    <source>
        <dbReference type="Proteomes" id="UP000177555"/>
    </source>
</evidence>
<keyword evidence="1" id="KW-0812">Transmembrane</keyword>